<dbReference type="Pfam" id="PF00480">
    <property type="entry name" value="ROK"/>
    <property type="match status" value="1"/>
</dbReference>
<name>A0ABY9T191_BREBE</name>
<keyword evidence="3" id="KW-1185">Reference proteome</keyword>
<sequence length="340" mass="35595">MRHVIGLDVGGTTMKGAVLDETGRILARGSRETRLQNNLPLLIERMAALIEELQQRAAVPVEAVGVGFPGPFDGPRGYSIHSPNLSLHGVDVRSPLERAVGLPLAFENDLRTATLGEAVFGAGKGVRHMAFVPIGTGIGLGNVIDGQLMRGAFGISGELGHISVPGNEAVCNCGKVGCVETVASAEGIVRLAKVRLQRAFAEIPEEAQMLPLVQMTGGELEKLTAYDVAAAVLKGDPVAAEAWREVCEVTGWAISLVINLFNPELVVIGGGVSEAGELLLDPVRKSAWQHVMKAGHEKTRIVRASLGPDAGMLGAGALALGADIWKGSGAASMAEWDRGR</sequence>
<dbReference type="EMBL" id="CP134050">
    <property type="protein sequence ID" value="WNC13624.1"/>
    <property type="molecule type" value="Genomic_DNA"/>
</dbReference>
<protein>
    <submittedName>
        <fullName evidence="2">ROK family protein</fullName>
    </submittedName>
</protein>
<dbReference type="Gene3D" id="3.30.420.40">
    <property type="match status" value="2"/>
</dbReference>
<evidence type="ECO:0000256" key="1">
    <source>
        <dbReference type="ARBA" id="ARBA00006479"/>
    </source>
</evidence>
<organism evidence="2 3">
    <name type="scientific">Brevibacillus brevis</name>
    <name type="common">Bacillus brevis</name>
    <dbReference type="NCBI Taxonomy" id="1393"/>
    <lineage>
        <taxon>Bacteria</taxon>
        <taxon>Bacillati</taxon>
        <taxon>Bacillota</taxon>
        <taxon>Bacilli</taxon>
        <taxon>Bacillales</taxon>
        <taxon>Paenibacillaceae</taxon>
        <taxon>Brevibacillus</taxon>
    </lineage>
</organism>
<dbReference type="Proteomes" id="UP001256827">
    <property type="component" value="Chromosome"/>
</dbReference>
<accession>A0ABY9T191</accession>
<reference evidence="2 3" key="1">
    <citation type="submission" date="2023-09" db="EMBL/GenBank/DDBJ databases">
        <title>Complete Genome and Methylome dissection of Bacillus brevis NEB573 original source of BbsI restriction endonuclease.</title>
        <authorList>
            <person name="Fomenkov A."/>
            <person name="Roberts R.D."/>
        </authorList>
    </citation>
    <scope>NUCLEOTIDE SEQUENCE [LARGE SCALE GENOMIC DNA]</scope>
    <source>
        <strain evidence="2 3">NEB573</strain>
    </source>
</reference>
<dbReference type="RefSeq" id="WP_310765172.1">
    <property type="nucleotide sequence ID" value="NZ_CP134050.1"/>
</dbReference>
<evidence type="ECO:0000313" key="3">
    <source>
        <dbReference type="Proteomes" id="UP001256827"/>
    </source>
</evidence>
<comment type="similarity">
    <text evidence="1">Belongs to the ROK (NagC/XylR) family.</text>
</comment>
<dbReference type="PANTHER" id="PTHR18964:SF149">
    <property type="entry name" value="BIFUNCTIONAL UDP-N-ACETYLGLUCOSAMINE 2-EPIMERASE_N-ACETYLMANNOSAMINE KINASE"/>
    <property type="match status" value="1"/>
</dbReference>
<dbReference type="SUPFAM" id="SSF53067">
    <property type="entry name" value="Actin-like ATPase domain"/>
    <property type="match status" value="1"/>
</dbReference>
<proteinExistence type="inferred from homology"/>
<dbReference type="InterPro" id="IPR043129">
    <property type="entry name" value="ATPase_NBD"/>
</dbReference>
<dbReference type="InterPro" id="IPR000600">
    <property type="entry name" value="ROK"/>
</dbReference>
<gene>
    <name evidence="2" type="ORF">RGB73_23480</name>
</gene>
<dbReference type="PANTHER" id="PTHR18964">
    <property type="entry name" value="ROK (REPRESSOR, ORF, KINASE) FAMILY"/>
    <property type="match status" value="1"/>
</dbReference>
<evidence type="ECO:0000313" key="2">
    <source>
        <dbReference type="EMBL" id="WNC13624.1"/>
    </source>
</evidence>